<name>A0A8S5PK05_9CAUD</name>
<organism evidence="2">
    <name type="scientific">Siphoviridae sp. ctGN02</name>
    <dbReference type="NCBI Taxonomy" id="2825411"/>
    <lineage>
        <taxon>Viruses</taxon>
        <taxon>Duplodnaviria</taxon>
        <taxon>Heunggongvirae</taxon>
        <taxon>Uroviricota</taxon>
        <taxon>Caudoviricetes</taxon>
    </lineage>
</organism>
<dbReference type="EMBL" id="BK015441">
    <property type="protein sequence ID" value="DAE06745.1"/>
    <property type="molecule type" value="Genomic_DNA"/>
</dbReference>
<feature type="transmembrane region" description="Helical" evidence="1">
    <location>
        <begin position="36"/>
        <end position="53"/>
    </location>
</feature>
<sequence length="54" mass="6853">MLFHLVHPFCCFPCLKIAFLNLTRLLYLVLRYKSMIFYHFLRFFYLFFYLIVIY</sequence>
<feature type="transmembrane region" description="Helical" evidence="1">
    <location>
        <begin position="6"/>
        <end position="29"/>
    </location>
</feature>
<accession>A0A8S5PK05</accession>
<keyword evidence="1" id="KW-0472">Membrane</keyword>
<proteinExistence type="predicted"/>
<reference evidence="2" key="1">
    <citation type="journal article" date="2021" name="Proc. Natl. Acad. Sci. U.S.A.">
        <title>A Catalog of Tens of Thousands of Viruses from Human Metagenomes Reveals Hidden Associations with Chronic Diseases.</title>
        <authorList>
            <person name="Tisza M.J."/>
            <person name="Buck C.B."/>
        </authorList>
    </citation>
    <scope>NUCLEOTIDE SEQUENCE</scope>
    <source>
        <strain evidence="2">CtGN02</strain>
    </source>
</reference>
<protein>
    <submittedName>
        <fullName evidence="2">Uncharacterized protein</fullName>
    </submittedName>
</protein>
<evidence type="ECO:0000256" key="1">
    <source>
        <dbReference type="SAM" id="Phobius"/>
    </source>
</evidence>
<keyword evidence="1" id="KW-1133">Transmembrane helix</keyword>
<evidence type="ECO:0000313" key="2">
    <source>
        <dbReference type="EMBL" id="DAE06745.1"/>
    </source>
</evidence>
<keyword evidence="1" id="KW-0812">Transmembrane</keyword>